<evidence type="ECO:0000313" key="2">
    <source>
        <dbReference type="EMBL" id="NMG73251.1"/>
    </source>
</evidence>
<dbReference type="Proteomes" id="UP000648984">
    <property type="component" value="Unassembled WGS sequence"/>
</dbReference>
<evidence type="ECO:0000313" key="3">
    <source>
        <dbReference type="Proteomes" id="UP000648984"/>
    </source>
</evidence>
<dbReference type="PIRSF" id="PIRSF005276">
    <property type="entry name" value="SspB"/>
    <property type="match status" value="1"/>
</dbReference>
<dbReference type="SUPFAM" id="SSF101738">
    <property type="entry name" value="SspB-like"/>
    <property type="match status" value="1"/>
</dbReference>
<feature type="compositionally biased region" description="Acidic residues" evidence="1">
    <location>
        <begin position="108"/>
        <end position="124"/>
    </location>
</feature>
<accession>A0ABX1Q4G4</accession>
<dbReference type="InterPro" id="IPR036760">
    <property type="entry name" value="SspB-like_sf"/>
</dbReference>
<gene>
    <name evidence="2" type="ORF">GPA25_00600</name>
</gene>
<proteinExistence type="predicted"/>
<dbReference type="NCBIfam" id="NF008769">
    <property type="entry name" value="PRK11798.2-5"/>
    <property type="match status" value="1"/>
</dbReference>
<reference evidence="2 3" key="1">
    <citation type="submission" date="2019-12" db="EMBL/GenBank/DDBJ databases">
        <title>Comparative genomics gives insights into the taxonomy of the Azoarcus-Aromatoleum group and reveals separate origins of nif in the plant-associated Azoarcus and non-plant-associated Aromatoleum sub-groups.</title>
        <authorList>
            <person name="Lafos M."/>
            <person name="Maluk M."/>
            <person name="Batista M."/>
            <person name="Junghare M."/>
            <person name="Carmona M."/>
            <person name="Faoro H."/>
            <person name="Cruz L.M."/>
            <person name="Battistoni F."/>
            <person name="De Souza E."/>
            <person name="Pedrosa F."/>
            <person name="Chen W.-M."/>
            <person name="Poole P.S."/>
            <person name="Dixon R.A."/>
            <person name="James E.K."/>
        </authorList>
    </citation>
    <scope>NUCLEOTIDE SEQUENCE [LARGE SCALE GENOMIC DNA]</scope>
    <source>
        <strain evidence="2 3">22Lin</strain>
    </source>
</reference>
<evidence type="ECO:0000256" key="1">
    <source>
        <dbReference type="SAM" id="MobiDB-lite"/>
    </source>
</evidence>
<name>A0ABX1Q4G4_9RHOO</name>
<protein>
    <submittedName>
        <fullName evidence="2">ClpXP protease specificity-enhancing factor</fullName>
    </submittedName>
</protein>
<dbReference type="Pfam" id="PF04386">
    <property type="entry name" value="SspB"/>
    <property type="match status" value="1"/>
</dbReference>
<feature type="region of interest" description="Disordered" evidence="1">
    <location>
        <begin position="101"/>
        <end position="153"/>
    </location>
</feature>
<dbReference type="PANTHER" id="PTHR37486">
    <property type="entry name" value="STRINGENT STARVATION PROTEIN B"/>
    <property type="match status" value="1"/>
</dbReference>
<dbReference type="PANTHER" id="PTHR37486:SF1">
    <property type="entry name" value="STRINGENT STARVATION PROTEIN B"/>
    <property type="match status" value="1"/>
</dbReference>
<dbReference type="GO" id="GO:0006508">
    <property type="term" value="P:proteolysis"/>
    <property type="evidence" value="ECO:0007669"/>
    <property type="project" value="UniProtKB-KW"/>
</dbReference>
<keyword evidence="2" id="KW-0378">Hydrolase</keyword>
<dbReference type="EMBL" id="WTVQ01000001">
    <property type="protein sequence ID" value="NMG73251.1"/>
    <property type="molecule type" value="Genomic_DNA"/>
</dbReference>
<keyword evidence="2" id="KW-0645">Protease</keyword>
<keyword evidence="3" id="KW-1185">Reference proteome</keyword>
<dbReference type="Gene3D" id="2.30.30.220">
    <property type="entry name" value="SspB-like"/>
    <property type="match status" value="1"/>
</dbReference>
<organism evidence="2 3">
    <name type="scientific">Aromatoleum diolicum</name>
    <dbReference type="NCBI Taxonomy" id="75796"/>
    <lineage>
        <taxon>Bacteria</taxon>
        <taxon>Pseudomonadati</taxon>
        <taxon>Pseudomonadota</taxon>
        <taxon>Betaproteobacteria</taxon>
        <taxon>Rhodocyclales</taxon>
        <taxon>Rhodocyclaceae</taxon>
        <taxon>Aromatoleum</taxon>
    </lineage>
</organism>
<dbReference type="InterPro" id="IPR007481">
    <property type="entry name" value="SspB"/>
</dbReference>
<dbReference type="RefSeq" id="WP_169258406.1">
    <property type="nucleotide sequence ID" value="NZ_WTVQ01000001.1"/>
</dbReference>
<dbReference type="GO" id="GO:0008233">
    <property type="term" value="F:peptidase activity"/>
    <property type="evidence" value="ECO:0007669"/>
    <property type="project" value="UniProtKB-KW"/>
</dbReference>
<comment type="caution">
    <text evidence="2">The sequence shown here is derived from an EMBL/GenBank/DDBJ whole genome shotgun (WGS) entry which is preliminary data.</text>
</comment>
<sequence length="153" mass="15965">MSKVSTKPYLVRAIFEWCVDQGFTPHIAVTVDERTVVPPGYARDGQIVLNLAPDATNHLVMGNDLITFQARFGGVAHALSVPVANVLAVYARENGHGMAFEAESLSPEFDDEAGDADEGIESADDAGPGSGPDTPPAGGRAPAGRGGHLKVVK</sequence>